<proteinExistence type="inferred from homology"/>
<accession>A0A9X3LAA1</accession>
<dbReference type="AlphaFoldDB" id="A0A9X3LAA1"/>
<dbReference type="EMBL" id="JAMKBI010000009">
    <property type="protein sequence ID" value="MCZ8534251.1"/>
    <property type="molecule type" value="Genomic_DNA"/>
</dbReference>
<dbReference type="SUPFAM" id="SSF109854">
    <property type="entry name" value="DinB/YfiT-like putative metalloenzymes"/>
    <property type="match status" value="1"/>
</dbReference>
<dbReference type="Pfam" id="PF05163">
    <property type="entry name" value="DinB"/>
    <property type="match status" value="1"/>
</dbReference>
<comment type="caution">
    <text evidence="4">The sequence shown here is derived from an EMBL/GenBank/DDBJ whole genome shotgun (WGS) entry which is preliminary data.</text>
</comment>
<dbReference type="InterPro" id="IPR007837">
    <property type="entry name" value="DinB"/>
</dbReference>
<keyword evidence="2 3" id="KW-0479">Metal-binding</keyword>
<evidence type="ECO:0000256" key="3">
    <source>
        <dbReference type="PIRSR" id="PIRSR607837-1"/>
    </source>
</evidence>
<sequence length="157" mass="18468">MKMLFQYNWLVREDWYLWCEKLSEEDLLCKRTGGVGSILETLFHIVDVEWSWIRVLQEQPDFQESFENFSTLEKVRQLDAKFRLEVEAFVNNWNDSMESRILYDTSPDGGIEQDTWGEVIRHVIAHEIHHIGQLSIWAREIGEKPISANVIGRGLAD</sequence>
<dbReference type="Gene3D" id="1.20.120.450">
    <property type="entry name" value="dinb family like domain"/>
    <property type="match status" value="1"/>
</dbReference>
<dbReference type="GO" id="GO:0046872">
    <property type="term" value="F:metal ion binding"/>
    <property type="evidence" value="ECO:0007669"/>
    <property type="project" value="UniProtKB-KW"/>
</dbReference>
<reference evidence="4" key="1">
    <citation type="submission" date="2022-05" db="EMBL/GenBank/DDBJ databases">
        <authorList>
            <person name="Colautti A."/>
            <person name="Iacumin L."/>
        </authorList>
    </citation>
    <scope>NUCLEOTIDE SEQUENCE</scope>
    <source>
        <strain evidence="4">DSM 30747</strain>
    </source>
</reference>
<evidence type="ECO:0000313" key="5">
    <source>
        <dbReference type="Proteomes" id="UP001152172"/>
    </source>
</evidence>
<dbReference type="InterPro" id="IPR034660">
    <property type="entry name" value="DinB/YfiT-like"/>
</dbReference>
<protein>
    <submittedName>
        <fullName evidence="4">DinB family protein</fullName>
    </submittedName>
</protein>
<name>A0A9X3LAA1_9BACI</name>
<evidence type="ECO:0000256" key="1">
    <source>
        <dbReference type="ARBA" id="ARBA00008635"/>
    </source>
</evidence>
<evidence type="ECO:0000313" key="4">
    <source>
        <dbReference type="EMBL" id="MCZ8534251.1"/>
    </source>
</evidence>
<evidence type="ECO:0000256" key="2">
    <source>
        <dbReference type="ARBA" id="ARBA00022723"/>
    </source>
</evidence>
<comment type="similarity">
    <text evidence="1">Belongs to the DinB family.</text>
</comment>
<dbReference type="PANTHER" id="PTHR37302">
    <property type="entry name" value="SLR1116 PROTEIN"/>
    <property type="match status" value="1"/>
</dbReference>
<gene>
    <name evidence="4" type="ORF">M9R61_13115</name>
</gene>
<feature type="binding site" evidence="3">
    <location>
        <position position="126"/>
    </location>
    <ligand>
        <name>a divalent metal cation</name>
        <dbReference type="ChEBI" id="CHEBI:60240"/>
    </ligand>
</feature>
<organism evidence="4 5">
    <name type="scientific">Psychrobacillus psychrodurans</name>
    <dbReference type="NCBI Taxonomy" id="126157"/>
    <lineage>
        <taxon>Bacteria</taxon>
        <taxon>Bacillati</taxon>
        <taxon>Bacillota</taxon>
        <taxon>Bacilli</taxon>
        <taxon>Bacillales</taxon>
        <taxon>Bacillaceae</taxon>
        <taxon>Psychrobacillus</taxon>
    </lineage>
</organism>
<dbReference type="Proteomes" id="UP001152172">
    <property type="component" value="Unassembled WGS sequence"/>
</dbReference>
<feature type="binding site" evidence="3">
    <location>
        <position position="130"/>
    </location>
    <ligand>
        <name>a divalent metal cation</name>
        <dbReference type="ChEBI" id="CHEBI:60240"/>
    </ligand>
</feature>
<dbReference type="RefSeq" id="WP_269922456.1">
    <property type="nucleotide sequence ID" value="NZ_JAMKBI010000009.1"/>
</dbReference>
<feature type="binding site" evidence="3">
    <location>
        <position position="44"/>
    </location>
    <ligand>
        <name>a divalent metal cation</name>
        <dbReference type="ChEBI" id="CHEBI:60240"/>
    </ligand>
</feature>
<keyword evidence="5" id="KW-1185">Reference proteome</keyword>
<dbReference type="PANTHER" id="PTHR37302:SF3">
    <property type="entry name" value="DAMAGE-INDUCIBLE PROTEIN DINB"/>
    <property type="match status" value="1"/>
</dbReference>